<keyword evidence="2" id="KW-1185">Reference proteome</keyword>
<gene>
    <name evidence="1" type="ORF">F5148DRAFT_965577</name>
</gene>
<dbReference type="Proteomes" id="UP001207468">
    <property type="component" value="Unassembled WGS sequence"/>
</dbReference>
<sequence length="201" mass="22521">NLDIPYTYVRVVDPETRKPLPPKPLTEVVNNLATETQPKQRGGPPKTFVTQFAQLVAPPSKATDGYALVKIVDRREAAARERAQRLKAQVSRRATEEKEIQFAWGIGAADVRHKLWKARQELERGVRVQLVFARKATGGAERDSGTKAKQTALVTRVVESLAAVGKEWRVRDERSNMVVVYLQDPQRPIPHKSLLAKQAAK</sequence>
<feature type="non-terminal residue" evidence="1">
    <location>
        <position position="1"/>
    </location>
</feature>
<proteinExistence type="predicted"/>
<dbReference type="EMBL" id="JAGFNK010000024">
    <property type="protein sequence ID" value="KAI9511291.1"/>
    <property type="molecule type" value="Genomic_DNA"/>
</dbReference>
<evidence type="ECO:0000313" key="2">
    <source>
        <dbReference type="Proteomes" id="UP001207468"/>
    </source>
</evidence>
<protein>
    <submittedName>
        <fullName evidence="1">Uncharacterized protein</fullName>
    </submittedName>
</protein>
<comment type="caution">
    <text evidence="1">The sequence shown here is derived from an EMBL/GenBank/DDBJ whole genome shotgun (WGS) entry which is preliminary data.</text>
</comment>
<evidence type="ECO:0000313" key="1">
    <source>
        <dbReference type="EMBL" id="KAI9511291.1"/>
    </source>
</evidence>
<accession>A0ACC0UJ80</accession>
<name>A0ACC0UJ80_9AGAM</name>
<feature type="non-terminal residue" evidence="1">
    <location>
        <position position="201"/>
    </location>
</feature>
<reference evidence="1" key="1">
    <citation type="submission" date="2021-03" db="EMBL/GenBank/DDBJ databases">
        <title>Evolutionary priming and transition to the ectomycorrhizal habit in an iconic lineage of mushroom-forming fungi: is preadaptation a requirement?</title>
        <authorList>
            <consortium name="DOE Joint Genome Institute"/>
            <person name="Looney B.P."/>
            <person name="Miyauchi S."/>
            <person name="Morin E."/>
            <person name="Drula E."/>
            <person name="Courty P.E."/>
            <person name="Chicoki N."/>
            <person name="Fauchery L."/>
            <person name="Kohler A."/>
            <person name="Kuo A."/>
            <person name="LaButti K."/>
            <person name="Pangilinan J."/>
            <person name="Lipzen A."/>
            <person name="Riley R."/>
            <person name="Andreopoulos W."/>
            <person name="He G."/>
            <person name="Johnson J."/>
            <person name="Barry K.W."/>
            <person name="Grigoriev I.V."/>
            <person name="Nagy L."/>
            <person name="Hibbett D."/>
            <person name="Henrissat B."/>
            <person name="Matheny P.B."/>
            <person name="Labbe J."/>
            <person name="Martin A.F."/>
        </authorList>
    </citation>
    <scope>NUCLEOTIDE SEQUENCE</scope>
    <source>
        <strain evidence="1">BPL698</strain>
    </source>
</reference>
<organism evidence="1 2">
    <name type="scientific">Russula earlei</name>
    <dbReference type="NCBI Taxonomy" id="71964"/>
    <lineage>
        <taxon>Eukaryota</taxon>
        <taxon>Fungi</taxon>
        <taxon>Dikarya</taxon>
        <taxon>Basidiomycota</taxon>
        <taxon>Agaricomycotina</taxon>
        <taxon>Agaricomycetes</taxon>
        <taxon>Russulales</taxon>
        <taxon>Russulaceae</taxon>
        <taxon>Russula</taxon>
    </lineage>
</organism>